<dbReference type="EMBL" id="JANPWB010000012">
    <property type="protein sequence ID" value="KAJ1112593.1"/>
    <property type="molecule type" value="Genomic_DNA"/>
</dbReference>
<dbReference type="AlphaFoldDB" id="A0AAV7NE01"/>
<feature type="region of interest" description="Disordered" evidence="1">
    <location>
        <begin position="1"/>
        <end position="23"/>
    </location>
</feature>
<proteinExistence type="predicted"/>
<sequence length="67" mass="6731">MRPNEAGGPVKPVVGRGGRQRGLESSVVLASVRRAALCPGPHGTAPGTHGCHGGAQASPKIAVKLNR</sequence>
<accession>A0AAV7NE01</accession>
<keyword evidence="3" id="KW-1185">Reference proteome</keyword>
<feature type="non-terminal residue" evidence="2">
    <location>
        <position position="67"/>
    </location>
</feature>
<name>A0AAV7NE01_PLEWA</name>
<evidence type="ECO:0000313" key="2">
    <source>
        <dbReference type="EMBL" id="KAJ1112593.1"/>
    </source>
</evidence>
<protein>
    <submittedName>
        <fullName evidence="2">Uncharacterized protein</fullName>
    </submittedName>
</protein>
<organism evidence="2 3">
    <name type="scientific">Pleurodeles waltl</name>
    <name type="common">Iberian ribbed newt</name>
    <dbReference type="NCBI Taxonomy" id="8319"/>
    <lineage>
        <taxon>Eukaryota</taxon>
        <taxon>Metazoa</taxon>
        <taxon>Chordata</taxon>
        <taxon>Craniata</taxon>
        <taxon>Vertebrata</taxon>
        <taxon>Euteleostomi</taxon>
        <taxon>Amphibia</taxon>
        <taxon>Batrachia</taxon>
        <taxon>Caudata</taxon>
        <taxon>Salamandroidea</taxon>
        <taxon>Salamandridae</taxon>
        <taxon>Pleurodelinae</taxon>
        <taxon>Pleurodeles</taxon>
    </lineage>
</organism>
<comment type="caution">
    <text evidence="2">The sequence shown here is derived from an EMBL/GenBank/DDBJ whole genome shotgun (WGS) entry which is preliminary data.</text>
</comment>
<reference evidence="2" key="1">
    <citation type="journal article" date="2022" name="bioRxiv">
        <title>Sequencing and chromosome-scale assembly of the giantPleurodeles waltlgenome.</title>
        <authorList>
            <person name="Brown T."/>
            <person name="Elewa A."/>
            <person name="Iarovenko S."/>
            <person name="Subramanian E."/>
            <person name="Araus A.J."/>
            <person name="Petzold A."/>
            <person name="Susuki M."/>
            <person name="Suzuki K.-i.T."/>
            <person name="Hayashi T."/>
            <person name="Toyoda A."/>
            <person name="Oliveira C."/>
            <person name="Osipova E."/>
            <person name="Leigh N.D."/>
            <person name="Simon A."/>
            <person name="Yun M.H."/>
        </authorList>
    </citation>
    <scope>NUCLEOTIDE SEQUENCE</scope>
    <source>
        <strain evidence="2">20211129_DDA</strain>
        <tissue evidence="2">Liver</tissue>
    </source>
</reference>
<evidence type="ECO:0000256" key="1">
    <source>
        <dbReference type="SAM" id="MobiDB-lite"/>
    </source>
</evidence>
<evidence type="ECO:0000313" key="3">
    <source>
        <dbReference type="Proteomes" id="UP001066276"/>
    </source>
</evidence>
<dbReference type="Proteomes" id="UP001066276">
    <property type="component" value="Chromosome 8"/>
</dbReference>
<gene>
    <name evidence="2" type="ORF">NDU88_000855</name>
</gene>